<accession>A0A0H2VIP3</accession>
<keyword evidence="1" id="KW-0614">Plasmid</keyword>
<evidence type="ECO:0000313" key="1">
    <source>
        <dbReference type="EMBL" id="AAO06154.1"/>
    </source>
</evidence>
<evidence type="ECO:0000313" key="2">
    <source>
        <dbReference type="Proteomes" id="UP000001411"/>
    </source>
</evidence>
<dbReference type="KEGG" id="sep:SE_p204"/>
<dbReference type="EMBL" id="AE015931">
    <property type="protein sequence ID" value="AAO06154.1"/>
    <property type="molecule type" value="Genomic_DNA"/>
</dbReference>
<dbReference type="PATRIC" id="fig|176280.10.peg.2428"/>
<gene>
    <name evidence="1" type="ordered locus">SE_p204</name>
</gene>
<protein>
    <submittedName>
        <fullName evidence="1">Uncharacterized protein</fullName>
    </submittedName>
</protein>
<dbReference type="Proteomes" id="UP000001411">
    <property type="component" value="Plasmid pSE-12228-02"/>
</dbReference>
<dbReference type="HOGENOM" id="CLU_2703041_0_0_9"/>
<reference evidence="1 2" key="1">
    <citation type="journal article" date="2003" name="Mol. Microbiol.">
        <title>Genome-based analysis of virulence genes in a non-biofilm-forming Staphylococcus epidermidis strain (ATCC 12228).</title>
        <authorList>
            <person name="Zhang Y.Q."/>
            <person name="Ren S.X."/>
            <person name="Li H.L."/>
            <person name="Wang Y.X."/>
            <person name="Fu G."/>
            <person name="Yang J."/>
            <person name="Qin Z.Q."/>
            <person name="Miao Y.G."/>
            <person name="Wang W.Y."/>
            <person name="Chen R.S."/>
            <person name="Shen Y."/>
            <person name="Chen Z."/>
            <person name="Yuan Z.H."/>
            <person name="Zhao G.P."/>
            <person name="Qu D."/>
            <person name="Danchin A."/>
            <person name="Wen Y.M."/>
        </authorList>
    </citation>
    <scope>NUCLEOTIDE SEQUENCE [LARGE SCALE GENOMIC DNA]</scope>
    <source>
        <strain evidence="2">ATCC 12228 / FDA PCI 1200</strain>
        <plasmid evidence="1 2">pSE-12228-02</plasmid>
    </source>
</reference>
<sequence length="73" mass="8373">MSDMFEVDREIKNTYLKMSIGKNTCPKCNSIFEVSVFNDDFPNRENELVSCPYCSSLVGYVRTSGTVRSYKIN</sequence>
<organism evidence="1 2">
    <name type="scientific">Staphylococcus epidermidis (strain ATCC 12228 / FDA PCI 1200)</name>
    <dbReference type="NCBI Taxonomy" id="176280"/>
    <lineage>
        <taxon>Bacteria</taxon>
        <taxon>Bacillati</taxon>
        <taxon>Bacillota</taxon>
        <taxon>Bacilli</taxon>
        <taxon>Bacillales</taxon>
        <taxon>Staphylococcaceae</taxon>
        <taxon>Staphylococcus</taxon>
    </lineage>
</organism>
<dbReference type="AlphaFoldDB" id="A0A0H2VIP3"/>
<dbReference type="RefSeq" id="WP_011117536.1">
    <property type="nucleotide sequence ID" value="NC_005007.1"/>
</dbReference>
<geneLocation type="plasmid" evidence="1 2">
    <name>pSE-12228-02</name>
</geneLocation>
<proteinExistence type="predicted"/>
<name>A0A0H2VIP3_STAES</name>